<dbReference type="EMBL" id="BSXV01000547">
    <property type="protein sequence ID" value="GME89575.1"/>
    <property type="molecule type" value="Genomic_DNA"/>
</dbReference>
<dbReference type="Proteomes" id="UP001165101">
    <property type="component" value="Unassembled WGS sequence"/>
</dbReference>
<proteinExistence type="predicted"/>
<accession>A0ACB5TIW1</accession>
<gene>
    <name evidence="1" type="ORF">Cboi01_000145800</name>
</gene>
<evidence type="ECO:0000313" key="1">
    <source>
        <dbReference type="EMBL" id="GME89575.1"/>
    </source>
</evidence>
<sequence>MSTVITQTNKTLLSIDPLSTSHQSTTRDIGIESTDQINSNSNSHKNHFSKNSNELSIKSDNLSQNINGTTLIAEDFERMNMLEKYDIKIKKSDNMKDNSAILNEGVLALLHDETSKLTASSTVSTRSNSGPTSTNYLSNNIISSPATIDTEIGDESTGLLTFNNNNNNIDNIDNFNSEKPTEQDLDNQSVIVPQSNNEIPLESNINTTETDTAITTTSTGATPTPRKVSIPLPRAKNNSLVTTTGANKYSNINPNVNSSSTNLSYRGKFKNRNPPTKRKSRSKSHGEVVHMPGQRVNEGDPNFNKVYCMITGIRVAVSKCSKIPHPIVEEDFHRTEKFMFDMEGSQLTPSTKYDFKFKDYAPEVFRRLRQIFDIDPSDYLMSIAENTCVSKQGSPGKSGSFFYYSKDYRYIIKTIHHAEHKQLRRVLKEYYQYVEDNPDTFISQFYGLHRLKLYGKGGRIQKVHFIVMNNIFPPHKELHEKFDLKGSTFGRITNVSKASENGKSKKTLVLKDLNWLQEDKQMKFGPTKRKAIYGQLTKDIELLKKLNIMDYSLLLGIHDVKQAEADDPEHKLDNFQPAGYNKNNDNTTSNNTNNNTNININKEPSVVTTDSIHRSSTFNSQLSNGTLTIPLPTNTNINNDPVLEDVNEDNSDIENIQEYSGQQRPQVDDDNANIIENKINTNIESEPLLHRTSTVYMEDDGGIHATDENDEELPIIYYMGVIDCLTNYSTIKRLETFWRSLKHKRETISAVPPNEYGDRFLKFMKKAMSPKSKKKDSKKETT</sequence>
<evidence type="ECO:0000313" key="2">
    <source>
        <dbReference type="Proteomes" id="UP001165101"/>
    </source>
</evidence>
<comment type="caution">
    <text evidence="1">The sequence shown here is derived from an EMBL/GenBank/DDBJ whole genome shotgun (WGS) entry which is preliminary data.</text>
</comment>
<protein>
    <submittedName>
        <fullName evidence="1">Unnamed protein product</fullName>
    </submittedName>
</protein>
<keyword evidence="2" id="KW-1185">Reference proteome</keyword>
<organism evidence="1 2">
    <name type="scientific">Candida boidinii</name>
    <name type="common">Yeast</name>
    <dbReference type="NCBI Taxonomy" id="5477"/>
    <lineage>
        <taxon>Eukaryota</taxon>
        <taxon>Fungi</taxon>
        <taxon>Dikarya</taxon>
        <taxon>Ascomycota</taxon>
        <taxon>Saccharomycotina</taxon>
        <taxon>Pichiomycetes</taxon>
        <taxon>Pichiales</taxon>
        <taxon>Pichiaceae</taxon>
        <taxon>Ogataea</taxon>
        <taxon>Ogataea/Candida clade</taxon>
    </lineage>
</organism>
<name>A0ACB5TIW1_CANBO</name>
<reference evidence="1" key="1">
    <citation type="submission" date="2023-04" db="EMBL/GenBank/DDBJ databases">
        <title>Candida boidinii NBRC 1967.</title>
        <authorList>
            <person name="Ichikawa N."/>
            <person name="Sato H."/>
            <person name="Tonouchi N."/>
        </authorList>
    </citation>
    <scope>NUCLEOTIDE SEQUENCE</scope>
    <source>
        <strain evidence="1">NBRC 1967</strain>
    </source>
</reference>